<dbReference type="AlphaFoldDB" id="A7SL99"/>
<dbReference type="InParanoid" id="A7SL99"/>
<gene>
    <name evidence="1" type="ORF">NEMVEDRAFT_v1g122369</name>
</gene>
<dbReference type="PhylomeDB" id="A7SL99"/>
<evidence type="ECO:0000313" key="1">
    <source>
        <dbReference type="EMBL" id="EDO35535.1"/>
    </source>
</evidence>
<dbReference type="InterPro" id="IPR002591">
    <property type="entry name" value="Phosphodiest/P_Trfase"/>
</dbReference>
<keyword evidence="2" id="KW-1185">Reference proteome</keyword>
<dbReference type="Pfam" id="PF01663">
    <property type="entry name" value="Phosphodiest"/>
    <property type="match status" value="1"/>
</dbReference>
<dbReference type="CDD" id="cd16018">
    <property type="entry name" value="Enpp"/>
    <property type="match status" value="1"/>
</dbReference>
<feature type="non-terminal residue" evidence="1">
    <location>
        <position position="389"/>
    </location>
</feature>
<protein>
    <submittedName>
        <fullName evidence="1">Uncharacterized protein</fullName>
    </submittedName>
</protein>
<dbReference type="InterPro" id="IPR017850">
    <property type="entry name" value="Alkaline_phosphatase_core_sf"/>
</dbReference>
<dbReference type="PANTHER" id="PTHR10151">
    <property type="entry name" value="ECTONUCLEOTIDE PYROPHOSPHATASE/PHOSPHODIESTERASE"/>
    <property type="match status" value="1"/>
</dbReference>
<dbReference type="HOGENOM" id="CLU_017594_1_2_1"/>
<dbReference type="Gene3D" id="3.40.720.10">
    <property type="entry name" value="Alkaline Phosphatase, subunit A"/>
    <property type="match status" value="1"/>
</dbReference>
<sequence length="389" mass="44076">TLGTVTGTKELKQTVLLISLDGFRWDYMSKASTPNLDFLVKTGSKAKFIRSVFPTTTYPNHFSLVTGLYPENHGIVANYMYDPVYRGRFNISVTNTTWWSEFGAKPIWTSNEEQGGKSGVLYWPGYNVKFGGRYPTLDVLTPSGNIDIGNQTGRVMSFDKRVQTVVKWFSDERPPNFVALYFEEPDETGHKFGPDSEEVRDEIARLDGIIGKLITKLSSKELLDKINIIVTTDHGMTNTSTDKLINLNDYLDPDEYDIWDASTNIMISPRKGKLQELYTKAKKIPHSTIYKKKDIPPYLHFGHNRRIPELFLLIEEGWTVKRWPIGIKPKVPRGNHGYDTQYRDMGGFLVARGPVFRTGHTVGGFDNVHLYPLLCSVLGIQPRPSNGSI</sequence>
<evidence type="ECO:0000313" key="2">
    <source>
        <dbReference type="Proteomes" id="UP000001593"/>
    </source>
</evidence>
<organism evidence="1 2">
    <name type="scientific">Nematostella vectensis</name>
    <name type="common">Starlet sea anemone</name>
    <dbReference type="NCBI Taxonomy" id="45351"/>
    <lineage>
        <taxon>Eukaryota</taxon>
        <taxon>Metazoa</taxon>
        <taxon>Cnidaria</taxon>
        <taxon>Anthozoa</taxon>
        <taxon>Hexacorallia</taxon>
        <taxon>Actiniaria</taxon>
        <taxon>Edwardsiidae</taxon>
        <taxon>Nematostella</taxon>
    </lineage>
</organism>
<accession>A7SL99</accession>
<dbReference type="Proteomes" id="UP000001593">
    <property type="component" value="Unassembled WGS sequence"/>
</dbReference>
<feature type="non-terminal residue" evidence="1">
    <location>
        <position position="1"/>
    </location>
</feature>
<dbReference type="SUPFAM" id="SSF53649">
    <property type="entry name" value="Alkaline phosphatase-like"/>
    <property type="match status" value="1"/>
</dbReference>
<dbReference type="PANTHER" id="PTHR10151:SF120">
    <property type="entry name" value="BIS(5'-ADENOSYL)-TRIPHOSPHATASE"/>
    <property type="match status" value="1"/>
</dbReference>
<dbReference type="EMBL" id="DS469696">
    <property type="protein sequence ID" value="EDO35535.1"/>
    <property type="molecule type" value="Genomic_DNA"/>
</dbReference>
<dbReference type="GO" id="GO:0016787">
    <property type="term" value="F:hydrolase activity"/>
    <property type="evidence" value="ECO:0000318"/>
    <property type="project" value="GO_Central"/>
</dbReference>
<dbReference type="eggNOG" id="KOG2645">
    <property type="taxonomic scope" value="Eukaryota"/>
</dbReference>
<dbReference type="Gene3D" id="3.30.1360.180">
    <property type="match status" value="1"/>
</dbReference>
<name>A7SL99_NEMVE</name>
<dbReference type="KEGG" id="nve:5506958"/>
<dbReference type="OMA" id="DEYVSRD"/>
<proteinExistence type="predicted"/>
<reference evidence="1 2" key="1">
    <citation type="journal article" date="2007" name="Science">
        <title>Sea anemone genome reveals ancestral eumetazoan gene repertoire and genomic organization.</title>
        <authorList>
            <person name="Putnam N.H."/>
            <person name="Srivastava M."/>
            <person name="Hellsten U."/>
            <person name="Dirks B."/>
            <person name="Chapman J."/>
            <person name="Salamov A."/>
            <person name="Terry A."/>
            <person name="Shapiro H."/>
            <person name="Lindquist E."/>
            <person name="Kapitonov V.V."/>
            <person name="Jurka J."/>
            <person name="Genikhovich G."/>
            <person name="Grigoriev I.V."/>
            <person name="Lucas S.M."/>
            <person name="Steele R.E."/>
            <person name="Finnerty J.R."/>
            <person name="Technau U."/>
            <person name="Martindale M.Q."/>
            <person name="Rokhsar D.S."/>
        </authorList>
    </citation>
    <scope>NUCLEOTIDE SEQUENCE [LARGE SCALE GENOMIC DNA]</scope>
    <source>
        <strain evidence="2">CH2 X CH6</strain>
    </source>
</reference>